<keyword evidence="13" id="KW-1185">Reference proteome</keyword>
<dbReference type="GO" id="GO:0000287">
    <property type="term" value="F:magnesium ion binding"/>
    <property type="evidence" value="ECO:0007669"/>
    <property type="project" value="UniProtKB-UniRule"/>
</dbReference>
<keyword evidence="8 11" id="KW-0067">ATP-binding</keyword>
<dbReference type="GO" id="GO:0005829">
    <property type="term" value="C:cytosol"/>
    <property type="evidence" value="ECO:0007669"/>
    <property type="project" value="TreeGrafter"/>
</dbReference>
<dbReference type="InterPro" id="IPR023000">
    <property type="entry name" value="Shikimate_kinase_CS"/>
</dbReference>
<protein>
    <recommendedName>
        <fullName evidence="3 11">Shikimate kinase</fullName>
        <shortName evidence="11">SK</shortName>
        <ecNumber evidence="3 11">2.7.1.71</ecNumber>
    </recommendedName>
</protein>
<dbReference type="HOGENOM" id="CLU_057607_2_0_0"/>
<comment type="catalytic activity">
    <reaction evidence="10 11">
        <text>shikimate + ATP = 3-phosphoshikimate + ADP + H(+)</text>
        <dbReference type="Rhea" id="RHEA:13121"/>
        <dbReference type="ChEBI" id="CHEBI:15378"/>
        <dbReference type="ChEBI" id="CHEBI:30616"/>
        <dbReference type="ChEBI" id="CHEBI:36208"/>
        <dbReference type="ChEBI" id="CHEBI:145989"/>
        <dbReference type="ChEBI" id="CHEBI:456216"/>
        <dbReference type="EC" id="2.7.1.71"/>
    </reaction>
</comment>
<evidence type="ECO:0000313" key="13">
    <source>
        <dbReference type="Proteomes" id="UP000002207"/>
    </source>
</evidence>
<dbReference type="InterPro" id="IPR027417">
    <property type="entry name" value="P-loop_NTPase"/>
</dbReference>
<evidence type="ECO:0000256" key="11">
    <source>
        <dbReference type="HAMAP-Rule" id="MF_00109"/>
    </source>
</evidence>
<comment type="function">
    <text evidence="11">Catalyzes the specific phosphorylation of the 3-hydroxyl group of shikimic acid using ATP as a cosubstrate.</text>
</comment>
<dbReference type="EC" id="2.7.1.71" evidence="3 11"/>
<dbReference type="eggNOG" id="COG0703">
    <property type="taxonomic scope" value="Bacteria"/>
</dbReference>
<feature type="binding site" evidence="11">
    <location>
        <position position="165"/>
    </location>
    <ligand>
        <name>substrate</name>
    </ligand>
</feature>
<keyword evidence="7 11" id="KW-0418">Kinase</keyword>
<comment type="subunit">
    <text evidence="11">Monomer.</text>
</comment>
<feature type="binding site" evidence="11">
    <location>
        <position position="106"/>
    </location>
    <ligand>
        <name>substrate</name>
    </ligand>
</feature>
<dbReference type="InParanoid" id="C1F3G0"/>
<dbReference type="UniPathway" id="UPA00053">
    <property type="reaction ID" value="UER00088"/>
</dbReference>
<accession>C1F3G0</accession>
<evidence type="ECO:0000256" key="4">
    <source>
        <dbReference type="ARBA" id="ARBA00022605"/>
    </source>
</evidence>
<comment type="cofactor">
    <cofactor evidence="11">
        <name>Mg(2+)</name>
        <dbReference type="ChEBI" id="CHEBI:18420"/>
    </cofactor>
    <text evidence="11">Binds 1 Mg(2+) ion per subunit.</text>
</comment>
<evidence type="ECO:0000256" key="9">
    <source>
        <dbReference type="ARBA" id="ARBA00023141"/>
    </source>
</evidence>
<comment type="caution">
    <text evidence="11">Lacks conserved residue(s) required for the propagation of feature annotation.</text>
</comment>
<reference evidence="12 13" key="1">
    <citation type="journal article" date="2009" name="Appl. Environ. Microbiol.">
        <title>Three genomes from the phylum Acidobacteria provide insight into the lifestyles of these microorganisms in soils.</title>
        <authorList>
            <person name="Ward N.L."/>
            <person name="Challacombe J.F."/>
            <person name="Janssen P.H."/>
            <person name="Henrissat B."/>
            <person name="Coutinho P.M."/>
            <person name="Wu M."/>
            <person name="Xie G."/>
            <person name="Haft D.H."/>
            <person name="Sait M."/>
            <person name="Badger J."/>
            <person name="Barabote R.D."/>
            <person name="Bradley B."/>
            <person name="Brettin T.S."/>
            <person name="Brinkac L.M."/>
            <person name="Bruce D."/>
            <person name="Creasy T."/>
            <person name="Daugherty S.C."/>
            <person name="Davidsen T.M."/>
            <person name="DeBoy R.T."/>
            <person name="Detter J.C."/>
            <person name="Dodson R.J."/>
            <person name="Durkin A.S."/>
            <person name="Ganapathy A."/>
            <person name="Gwinn-Giglio M."/>
            <person name="Han C.S."/>
            <person name="Khouri H."/>
            <person name="Kiss H."/>
            <person name="Kothari S.P."/>
            <person name="Madupu R."/>
            <person name="Nelson K.E."/>
            <person name="Nelson W.C."/>
            <person name="Paulsen I."/>
            <person name="Penn K."/>
            <person name="Ren Q."/>
            <person name="Rosovitz M.J."/>
            <person name="Selengut J.D."/>
            <person name="Shrivastava S."/>
            <person name="Sullivan S.A."/>
            <person name="Tapia R."/>
            <person name="Thompson L.S."/>
            <person name="Watkins K.L."/>
            <person name="Yang Q."/>
            <person name="Yu C."/>
            <person name="Zafar N."/>
            <person name="Zhou L."/>
            <person name="Kuske C.R."/>
        </authorList>
    </citation>
    <scope>NUCLEOTIDE SEQUENCE [LARGE SCALE GENOMIC DNA]</scope>
    <source>
        <strain evidence="13">ATCC 51196 / DSM 11244 / BCRC 80197 / JCM 7670 / NBRC 15755 / NCIMB 13165 / 161</strain>
    </source>
</reference>
<evidence type="ECO:0000256" key="8">
    <source>
        <dbReference type="ARBA" id="ARBA00022840"/>
    </source>
</evidence>
<dbReference type="PANTHER" id="PTHR21087">
    <property type="entry name" value="SHIKIMATE KINASE"/>
    <property type="match status" value="1"/>
</dbReference>
<keyword evidence="9 11" id="KW-0057">Aromatic amino acid biosynthesis</keyword>
<evidence type="ECO:0000256" key="3">
    <source>
        <dbReference type="ARBA" id="ARBA00012154"/>
    </source>
</evidence>
<dbReference type="GO" id="GO:0009423">
    <property type="term" value="P:chorismate biosynthetic process"/>
    <property type="evidence" value="ECO:0007669"/>
    <property type="project" value="UniProtKB-UniRule"/>
</dbReference>
<feature type="binding site" evidence="11">
    <location>
        <position position="60"/>
    </location>
    <ligand>
        <name>substrate</name>
    </ligand>
</feature>
<evidence type="ECO:0000313" key="12">
    <source>
        <dbReference type="EMBL" id="ACO32339.1"/>
    </source>
</evidence>
<dbReference type="GO" id="GO:0009073">
    <property type="term" value="P:aromatic amino acid family biosynthetic process"/>
    <property type="evidence" value="ECO:0007669"/>
    <property type="project" value="UniProtKB-KW"/>
</dbReference>
<keyword evidence="11" id="KW-0963">Cytoplasm</keyword>
<organism evidence="12 13">
    <name type="scientific">Acidobacterium capsulatum (strain ATCC 51196 / DSM 11244 / BCRC 80197 / JCM 7670 / NBRC 15755 / NCIMB 13165 / 161)</name>
    <dbReference type="NCBI Taxonomy" id="240015"/>
    <lineage>
        <taxon>Bacteria</taxon>
        <taxon>Pseudomonadati</taxon>
        <taxon>Acidobacteriota</taxon>
        <taxon>Terriglobia</taxon>
        <taxon>Terriglobales</taxon>
        <taxon>Acidobacteriaceae</taxon>
        <taxon>Acidobacterium</taxon>
    </lineage>
</organism>
<feature type="binding site" evidence="11">
    <location>
        <begin position="38"/>
        <end position="43"/>
    </location>
    <ligand>
        <name>ATP</name>
        <dbReference type="ChEBI" id="CHEBI:30616"/>
    </ligand>
</feature>
<gene>
    <name evidence="11" type="primary">aroK</name>
    <name evidence="12" type="ordered locus">ACP_0950</name>
</gene>
<keyword evidence="11" id="KW-0479">Metal-binding</keyword>
<dbReference type="PRINTS" id="PR01100">
    <property type="entry name" value="SHIKIMTKNASE"/>
</dbReference>
<dbReference type="Proteomes" id="UP000002207">
    <property type="component" value="Chromosome"/>
</dbReference>
<evidence type="ECO:0000256" key="7">
    <source>
        <dbReference type="ARBA" id="ARBA00022777"/>
    </source>
</evidence>
<dbReference type="KEGG" id="aca:ACP_0950"/>
<comment type="subcellular location">
    <subcellularLocation>
        <location evidence="11">Cytoplasm</location>
    </subcellularLocation>
</comment>
<dbReference type="STRING" id="240015.ACP_0950"/>
<dbReference type="GO" id="GO:0004765">
    <property type="term" value="F:shikimate kinase activity"/>
    <property type="evidence" value="ECO:0007669"/>
    <property type="project" value="UniProtKB-UniRule"/>
</dbReference>
<dbReference type="EMBL" id="CP001472">
    <property type="protein sequence ID" value="ACO32339.1"/>
    <property type="molecule type" value="Genomic_DNA"/>
</dbReference>
<keyword evidence="6 11" id="KW-0547">Nucleotide-binding</keyword>
<dbReference type="PROSITE" id="PS01128">
    <property type="entry name" value="SHIKIMATE_KINASE"/>
    <property type="match status" value="1"/>
</dbReference>
<dbReference type="InterPro" id="IPR000623">
    <property type="entry name" value="Shikimate_kinase/TSH1"/>
</dbReference>
<dbReference type="GO" id="GO:0008652">
    <property type="term" value="P:amino acid biosynthetic process"/>
    <property type="evidence" value="ECO:0007669"/>
    <property type="project" value="UniProtKB-KW"/>
</dbReference>
<keyword evidence="5 11" id="KW-0808">Transferase</keyword>
<feature type="binding site" evidence="11">
    <location>
        <position position="149"/>
    </location>
    <ligand>
        <name>ATP</name>
        <dbReference type="ChEBI" id="CHEBI:30616"/>
    </ligand>
</feature>
<evidence type="ECO:0000256" key="10">
    <source>
        <dbReference type="ARBA" id="ARBA00048567"/>
    </source>
</evidence>
<evidence type="ECO:0000256" key="5">
    <source>
        <dbReference type="ARBA" id="ARBA00022679"/>
    </source>
</evidence>
<feature type="binding site" evidence="11">
    <location>
        <position position="42"/>
    </location>
    <ligand>
        <name>Mg(2+)</name>
        <dbReference type="ChEBI" id="CHEBI:18420"/>
    </ligand>
</feature>
<sequence>MLKSMQIPSLLATAGSERTANGAQASGLRAVVLTGFMGAGKTTLGRLLAAELGWEFRDLDTEIAQDSGMTVADIFRAEGEAGFRAREMEMLARLLRRERMVLALGGGAVESEGVREQLAACKDACVVYLSAPLEALVQRCLEQPGAAERPVLADRERLRSRWAARLPYYEQAHLRLETEGLSPAESLQALIALVKQRPLPDNAPMSAHE</sequence>
<comment type="similarity">
    <text evidence="2 11">Belongs to the shikimate kinase family.</text>
</comment>
<dbReference type="PANTHER" id="PTHR21087:SF16">
    <property type="entry name" value="SHIKIMATE KINASE 1, CHLOROPLASTIC"/>
    <property type="match status" value="1"/>
</dbReference>
<name>C1F3G0_ACIC5</name>
<dbReference type="GO" id="GO:0005524">
    <property type="term" value="F:ATP binding"/>
    <property type="evidence" value="ECO:0007669"/>
    <property type="project" value="UniProtKB-UniRule"/>
</dbReference>
<dbReference type="AlphaFoldDB" id="C1F3G0"/>
<keyword evidence="4 11" id="KW-0028">Amino-acid biosynthesis</keyword>
<dbReference type="FunCoup" id="C1F3G0">
    <property type="interactions" value="520"/>
</dbReference>
<proteinExistence type="inferred from homology"/>
<feature type="binding site" evidence="11">
    <location>
        <position position="84"/>
    </location>
    <ligand>
        <name>substrate</name>
    </ligand>
</feature>
<evidence type="ECO:0000256" key="1">
    <source>
        <dbReference type="ARBA" id="ARBA00004842"/>
    </source>
</evidence>
<dbReference type="SUPFAM" id="SSF52540">
    <property type="entry name" value="P-loop containing nucleoside triphosphate hydrolases"/>
    <property type="match status" value="1"/>
</dbReference>
<dbReference type="CDD" id="cd00464">
    <property type="entry name" value="SK"/>
    <property type="match status" value="1"/>
</dbReference>
<dbReference type="Gene3D" id="3.40.50.300">
    <property type="entry name" value="P-loop containing nucleotide triphosphate hydrolases"/>
    <property type="match status" value="1"/>
</dbReference>
<comment type="pathway">
    <text evidence="1 11">Metabolic intermediate biosynthesis; chorismate biosynthesis; chorismate from D-erythrose 4-phosphate and phosphoenolpyruvate: step 5/7.</text>
</comment>
<dbReference type="HAMAP" id="MF_00109">
    <property type="entry name" value="Shikimate_kinase"/>
    <property type="match status" value="1"/>
</dbReference>
<evidence type="ECO:0000256" key="6">
    <source>
        <dbReference type="ARBA" id="ARBA00022741"/>
    </source>
</evidence>
<keyword evidence="11" id="KW-0460">Magnesium</keyword>
<dbReference type="Pfam" id="PF01202">
    <property type="entry name" value="SKI"/>
    <property type="match status" value="1"/>
</dbReference>
<dbReference type="InterPro" id="IPR031322">
    <property type="entry name" value="Shikimate/glucono_kinase"/>
</dbReference>
<evidence type="ECO:0000256" key="2">
    <source>
        <dbReference type="ARBA" id="ARBA00006997"/>
    </source>
</evidence>